<protein>
    <submittedName>
        <fullName evidence="2">Uncharacterized protein</fullName>
    </submittedName>
</protein>
<sequence>MKFTILSILPILIAASSLGDREASVMSNDRPTVDVKDIKPGAKLDVLELKTSDQKGFATSAVYCPPGYPKYCPRYNFCCPAIAQACCPRACCRSAGGFCGSDGLCYI</sequence>
<accession>A0A168FHH4</accession>
<feature type="chain" id="PRO_5007896811" evidence="1">
    <location>
        <begin position="20"/>
        <end position="107"/>
    </location>
</feature>
<dbReference type="Proteomes" id="UP000076881">
    <property type="component" value="Unassembled WGS sequence"/>
</dbReference>
<feature type="signal peptide" evidence="1">
    <location>
        <begin position="1"/>
        <end position="19"/>
    </location>
</feature>
<keyword evidence="1" id="KW-0732">Signal</keyword>
<evidence type="ECO:0000313" key="2">
    <source>
        <dbReference type="EMBL" id="OAA75194.1"/>
    </source>
</evidence>
<gene>
    <name evidence="2" type="ORF">LEL_07182</name>
</gene>
<organism evidence="2 3">
    <name type="scientific">Akanthomyces lecanii RCEF 1005</name>
    <dbReference type="NCBI Taxonomy" id="1081108"/>
    <lineage>
        <taxon>Eukaryota</taxon>
        <taxon>Fungi</taxon>
        <taxon>Dikarya</taxon>
        <taxon>Ascomycota</taxon>
        <taxon>Pezizomycotina</taxon>
        <taxon>Sordariomycetes</taxon>
        <taxon>Hypocreomycetidae</taxon>
        <taxon>Hypocreales</taxon>
        <taxon>Cordycipitaceae</taxon>
        <taxon>Akanthomyces</taxon>
        <taxon>Cordyceps confragosa</taxon>
    </lineage>
</organism>
<dbReference type="EMBL" id="AZHF01000005">
    <property type="protein sequence ID" value="OAA75194.1"/>
    <property type="molecule type" value="Genomic_DNA"/>
</dbReference>
<proteinExistence type="predicted"/>
<evidence type="ECO:0000256" key="1">
    <source>
        <dbReference type="SAM" id="SignalP"/>
    </source>
</evidence>
<reference evidence="2 3" key="1">
    <citation type="journal article" date="2016" name="Genome Biol. Evol.">
        <title>Divergent and convergent evolution of fungal pathogenicity.</title>
        <authorList>
            <person name="Shang Y."/>
            <person name="Xiao G."/>
            <person name="Zheng P."/>
            <person name="Cen K."/>
            <person name="Zhan S."/>
            <person name="Wang C."/>
        </authorList>
    </citation>
    <scope>NUCLEOTIDE SEQUENCE [LARGE SCALE GENOMIC DNA]</scope>
    <source>
        <strain evidence="2 3">RCEF 1005</strain>
    </source>
</reference>
<evidence type="ECO:0000313" key="3">
    <source>
        <dbReference type="Proteomes" id="UP000076881"/>
    </source>
</evidence>
<dbReference type="OrthoDB" id="4868966at2759"/>
<name>A0A168FHH4_CORDF</name>
<dbReference type="AlphaFoldDB" id="A0A168FHH4"/>
<comment type="caution">
    <text evidence="2">The sequence shown here is derived from an EMBL/GenBank/DDBJ whole genome shotgun (WGS) entry which is preliminary data.</text>
</comment>
<keyword evidence="3" id="KW-1185">Reference proteome</keyword>